<dbReference type="InterPro" id="IPR012349">
    <property type="entry name" value="Split_barrel_FMN-bd"/>
</dbReference>
<dbReference type="SUPFAM" id="SSF50475">
    <property type="entry name" value="FMN-binding split barrel"/>
    <property type="match status" value="1"/>
</dbReference>
<proteinExistence type="predicted"/>
<name>A0ABT3CIK4_9MYCO</name>
<protein>
    <submittedName>
        <fullName evidence="1">FMN-binding negative transcriptional regulator</fullName>
    </submittedName>
</protein>
<dbReference type="PANTHER" id="PTHR35802:SF1">
    <property type="entry name" value="PROTEASE SYNTHASE AND SPORULATION PROTEIN PAI 2"/>
    <property type="match status" value="1"/>
</dbReference>
<accession>A0ABT3CIK4</accession>
<dbReference type="Gene3D" id="2.30.110.10">
    <property type="entry name" value="Electron Transport, Fmn-binding Protein, Chain A"/>
    <property type="match status" value="1"/>
</dbReference>
<dbReference type="EMBL" id="JACKTY010000040">
    <property type="protein sequence ID" value="MCV7229158.1"/>
    <property type="molecule type" value="Genomic_DNA"/>
</dbReference>
<reference evidence="1 2" key="1">
    <citation type="journal article" date="2022" name="BMC Genomics">
        <title>Comparative genome analysis of mycobacteria focusing on tRNA and non-coding RNA.</title>
        <authorList>
            <person name="Behra P.R.K."/>
            <person name="Pettersson B.M.F."/>
            <person name="Ramesh M."/>
            <person name="Das S."/>
            <person name="Dasgupta S."/>
            <person name="Kirsebom L.A."/>
        </authorList>
    </citation>
    <scope>NUCLEOTIDE SEQUENCE [LARGE SCALE GENOMIC DNA]</scope>
    <source>
        <strain evidence="1 2">DSM 44078</strain>
    </source>
</reference>
<keyword evidence="2" id="KW-1185">Reference proteome</keyword>
<evidence type="ECO:0000313" key="2">
    <source>
        <dbReference type="Proteomes" id="UP001526201"/>
    </source>
</evidence>
<dbReference type="Proteomes" id="UP001526201">
    <property type="component" value="Unassembled WGS sequence"/>
</dbReference>
<dbReference type="PIRSF" id="PIRSF010372">
    <property type="entry name" value="PaiB"/>
    <property type="match status" value="1"/>
</dbReference>
<evidence type="ECO:0000313" key="1">
    <source>
        <dbReference type="EMBL" id="MCV7229158.1"/>
    </source>
</evidence>
<dbReference type="PANTHER" id="PTHR35802">
    <property type="entry name" value="PROTEASE SYNTHASE AND SPORULATION PROTEIN PAI 2"/>
    <property type="match status" value="1"/>
</dbReference>
<dbReference type="RefSeq" id="WP_264070359.1">
    <property type="nucleotide sequence ID" value="NZ_JACKTY010000040.1"/>
</dbReference>
<dbReference type="Pfam" id="PF04299">
    <property type="entry name" value="FMN_bind_2"/>
    <property type="match status" value="1"/>
</dbReference>
<dbReference type="InterPro" id="IPR007396">
    <property type="entry name" value="TR_PAI2-type"/>
</dbReference>
<organism evidence="1 2">
    <name type="scientific">Mycolicibacterium komossense</name>
    <dbReference type="NCBI Taxonomy" id="1779"/>
    <lineage>
        <taxon>Bacteria</taxon>
        <taxon>Bacillati</taxon>
        <taxon>Actinomycetota</taxon>
        <taxon>Actinomycetes</taxon>
        <taxon>Mycobacteriales</taxon>
        <taxon>Mycobacteriaceae</taxon>
        <taxon>Mycolicibacterium</taxon>
    </lineage>
</organism>
<gene>
    <name evidence="1" type="ORF">H7J73_24410</name>
</gene>
<sequence length="212" mass="22969">MYTPAFNSVEEETAIRAMVSAIGSAQFVTVDDDGFPTATLLPIIWERDTVIAHIARANPQWGTVADGSPALLICAGPQAYISPSWYAAKYEHGRVVPTWNYTAVHLTGTVRVHHDADWLHQAVDRLTITHEGPRELPWQVTDAPEAFIQGQLRGIVGLEITVTRVEGKAKLSQNRSAADRRGVVEGLRGEAAVGAEAVASEMERAMATGLSE</sequence>
<comment type="caution">
    <text evidence="1">The sequence shown here is derived from an EMBL/GenBank/DDBJ whole genome shotgun (WGS) entry which is preliminary data.</text>
</comment>